<evidence type="ECO:0000313" key="4">
    <source>
        <dbReference type="Proteomes" id="UP000030641"/>
    </source>
</evidence>
<evidence type="ECO:0008006" key="5">
    <source>
        <dbReference type="Google" id="ProtNLM"/>
    </source>
</evidence>
<organism evidence="3 4">
    <name type="scientific">Aureobasidium subglaciale (strain EXF-2481)</name>
    <name type="common">Aureobasidium pullulans var. subglaciale</name>
    <dbReference type="NCBI Taxonomy" id="1043005"/>
    <lineage>
        <taxon>Eukaryota</taxon>
        <taxon>Fungi</taxon>
        <taxon>Dikarya</taxon>
        <taxon>Ascomycota</taxon>
        <taxon>Pezizomycotina</taxon>
        <taxon>Dothideomycetes</taxon>
        <taxon>Dothideomycetidae</taxon>
        <taxon>Dothideales</taxon>
        <taxon>Saccotheciaceae</taxon>
        <taxon>Aureobasidium</taxon>
    </lineage>
</organism>
<gene>
    <name evidence="3" type="ORF">AUEXF2481DRAFT_39685</name>
</gene>
<accession>A0A074YIC6</accession>
<reference evidence="3 4" key="1">
    <citation type="journal article" date="2014" name="BMC Genomics">
        <title>Genome sequencing of four Aureobasidium pullulans varieties: biotechnological potential, stress tolerance, and description of new species.</title>
        <authorList>
            <person name="Gostin Ar C."/>
            <person name="Ohm R.A."/>
            <person name="Kogej T."/>
            <person name="Sonjak S."/>
            <person name="Turk M."/>
            <person name="Zajc J."/>
            <person name="Zalar P."/>
            <person name="Grube M."/>
            <person name="Sun H."/>
            <person name="Han J."/>
            <person name="Sharma A."/>
            <person name="Chiniquy J."/>
            <person name="Ngan C.Y."/>
            <person name="Lipzen A."/>
            <person name="Barry K."/>
            <person name="Grigoriev I.V."/>
            <person name="Gunde-Cimerman N."/>
        </authorList>
    </citation>
    <scope>NUCLEOTIDE SEQUENCE [LARGE SCALE GENOMIC DNA]</scope>
    <source>
        <strain evidence="3 4">EXF-2481</strain>
    </source>
</reference>
<dbReference type="HOGENOM" id="CLU_2263246_0_0_1"/>
<dbReference type="EMBL" id="KL584758">
    <property type="protein sequence ID" value="KEQ95829.1"/>
    <property type="molecule type" value="Genomic_DNA"/>
</dbReference>
<sequence length="103" mass="11023">MQITQFILITLAISLSAAVPYSYTINLQSITLDLHPIYSHHFVNTTMVPIPTFGEQIPTITLDLHPSSPPTRSLPNKGAKITSEGDPICGSGIGICPGTSCCR</sequence>
<protein>
    <recommendedName>
        <fullName evidence="5">Hydrophobin</fullName>
    </recommendedName>
</protein>
<dbReference type="Proteomes" id="UP000030641">
    <property type="component" value="Unassembled WGS sequence"/>
</dbReference>
<feature type="signal peptide" evidence="2">
    <location>
        <begin position="1"/>
        <end position="18"/>
    </location>
</feature>
<evidence type="ECO:0000256" key="1">
    <source>
        <dbReference type="SAM" id="MobiDB-lite"/>
    </source>
</evidence>
<feature type="chain" id="PRO_5001704829" description="Hydrophobin" evidence="2">
    <location>
        <begin position="19"/>
        <end position="103"/>
    </location>
</feature>
<proteinExistence type="predicted"/>
<dbReference type="InParanoid" id="A0A074YIC6"/>
<evidence type="ECO:0000313" key="3">
    <source>
        <dbReference type="EMBL" id="KEQ95829.1"/>
    </source>
</evidence>
<evidence type="ECO:0000256" key="2">
    <source>
        <dbReference type="SAM" id="SignalP"/>
    </source>
</evidence>
<feature type="region of interest" description="Disordered" evidence="1">
    <location>
        <begin position="67"/>
        <end position="86"/>
    </location>
</feature>
<keyword evidence="2" id="KW-0732">Signal</keyword>
<name>A0A074YIC6_AURSE</name>
<dbReference type="AlphaFoldDB" id="A0A074YIC6"/>
<keyword evidence="4" id="KW-1185">Reference proteome</keyword>
<dbReference type="OrthoDB" id="5985073at2759"/>
<dbReference type="GeneID" id="25366416"/>
<dbReference type="RefSeq" id="XP_013344233.1">
    <property type="nucleotide sequence ID" value="XM_013488779.1"/>
</dbReference>